<name>A0A0J6GMR5_PSETA</name>
<dbReference type="GO" id="GO:0005886">
    <property type="term" value="C:plasma membrane"/>
    <property type="evidence" value="ECO:0007669"/>
    <property type="project" value="UniProtKB-SubCell"/>
</dbReference>
<feature type="region of interest" description="Disordered" evidence="15">
    <location>
        <begin position="1"/>
        <end position="22"/>
    </location>
</feature>
<evidence type="ECO:0000256" key="1">
    <source>
        <dbReference type="ARBA" id="ARBA00002684"/>
    </source>
</evidence>
<dbReference type="Gene3D" id="1.20.81.30">
    <property type="entry name" value="Type II secretion system (T2SS), domain F"/>
    <property type="match status" value="2"/>
</dbReference>
<dbReference type="Proteomes" id="UP000183155">
    <property type="component" value="Unassembled WGS sequence"/>
</dbReference>
<feature type="domain" description="Type II secretion system protein GspF" evidence="17">
    <location>
        <begin position="272"/>
        <end position="394"/>
    </location>
</feature>
<evidence type="ECO:0000256" key="12">
    <source>
        <dbReference type="ARBA" id="ARBA00023136"/>
    </source>
</evidence>
<feature type="transmembrane region" description="Helical" evidence="16">
    <location>
        <begin position="365"/>
        <end position="396"/>
    </location>
</feature>
<comment type="subcellular location">
    <subcellularLocation>
        <location evidence="2 14">Cell inner membrane</location>
        <topology evidence="2 14">Multi-pass membrane protein</topology>
    </subcellularLocation>
</comment>
<organism evidence="18 20">
    <name type="scientific">Pseudomonas taetrolens</name>
    <dbReference type="NCBI Taxonomy" id="47884"/>
    <lineage>
        <taxon>Bacteria</taxon>
        <taxon>Pseudomonadati</taxon>
        <taxon>Pseudomonadota</taxon>
        <taxon>Gammaproteobacteria</taxon>
        <taxon>Pseudomonadales</taxon>
        <taxon>Pseudomonadaceae</taxon>
        <taxon>Pseudomonas</taxon>
    </lineage>
</organism>
<keyword evidence="10" id="KW-0653">Protein transport</keyword>
<dbReference type="EMBL" id="FNRS01000002">
    <property type="protein sequence ID" value="SED63771.1"/>
    <property type="molecule type" value="Genomic_DNA"/>
</dbReference>
<evidence type="ECO:0000259" key="17">
    <source>
        <dbReference type="Pfam" id="PF00482"/>
    </source>
</evidence>
<feature type="domain" description="Type II secretion system protein GspF" evidence="17">
    <location>
        <begin position="70"/>
        <end position="192"/>
    </location>
</feature>
<dbReference type="RefSeq" id="WP_048382877.1">
    <property type="nucleotide sequence ID" value="NZ_FNRS01000002.1"/>
</dbReference>
<dbReference type="FunFam" id="1.20.81.30:FF:000001">
    <property type="entry name" value="Type II secretion system protein F"/>
    <property type="match status" value="2"/>
</dbReference>
<protein>
    <recommendedName>
        <fullName evidence="13">General secretion pathway protein F</fullName>
    </recommendedName>
</protein>
<accession>A0A0J6GMR5</accession>
<evidence type="ECO:0000256" key="16">
    <source>
        <dbReference type="SAM" id="Phobius"/>
    </source>
</evidence>
<dbReference type="AlphaFoldDB" id="A0A0J6GMR5"/>
<dbReference type="GO" id="GO:0015628">
    <property type="term" value="P:protein secretion by the type II secretion system"/>
    <property type="evidence" value="ECO:0007669"/>
    <property type="project" value="InterPro"/>
</dbReference>
<evidence type="ECO:0000313" key="21">
    <source>
        <dbReference type="Proteomes" id="UP000183155"/>
    </source>
</evidence>
<comment type="caution">
    <text evidence="18">The sequence shown here is derived from an EMBL/GenBank/DDBJ whole genome shotgun (WGS) entry which is preliminary data.</text>
</comment>
<dbReference type="EMBL" id="JYLA01000007">
    <property type="protein sequence ID" value="KMM83613.1"/>
    <property type="molecule type" value="Genomic_DNA"/>
</dbReference>
<evidence type="ECO:0000256" key="13">
    <source>
        <dbReference type="ARBA" id="ARBA00030750"/>
    </source>
</evidence>
<comment type="similarity">
    <text evidence="3 14">Belongs to the GSP F family.</text>
</comment>
<evidence type="ECO:0000256" key="15">
    <source>
        <dbReference type="SAM" id="MobiDB-lite"/>
    </source>
</evidence>
<dbReference type="InterPro" id="IPR042094">
    <property type="entry name" value="T2SS_GspF_sf"/>
</dbReference>
<evidence type="ECO:0000256" key="3">
    <source>
        <dbReference type="ARBA" id="ARBA00005745"/>
    </source>
</evidence>
<evidence type="ECO:0000256" key="4">
    <source>
        <dbReference type="ARBA" id="ARBA00022448"/>
    </source>
</evidence>
<dbReference type="NCBIfam" id="TIGR02120">
    <property type="entry name" value="GspF"/>
    <property type="match status" value="1"/>
</dbReference>
<comment type="function">
    <text evidence="1">Component of the type II secretion system inner membrane complex required for the energy-dependent secretion of extracellular factors such as proteases and toxins from the periplasm.</text>
</comment>
<dbReference type="GO" id="GO:0046872">
    <property type="term" value="F:metal ion binding"/>
    <property type="evidence" value="ECO:0007669"/>
    <property type="project" value="UniProtKB-KW"/>
</dbReference>
<evidence type="ECO:0000256" key="11">
    <source>
        <dbReference type="ARBA" id="ARBA00022989"/>
    </source>
</evidence>
<keyword evidence="6" id="KW-0997">Cell inner membrane</keyword>
<evidence type="ECO:0000256" key="10">
    <source>
        <dbReference type="ARBA" id="ARBA00022927"/>
    </source>
</evidence>
<evidence type="ECO:0000313" key="20">
    <source>
        <dbReference type="Proteomes" id="UP000036395"/>
    </source>
</evidence>
<keyword evidence="7 14" id="KW-0812">Transmembrane</keyword>
<evidence type="ECO:0000256" key="14">
    <source>
        <dbReference type="RuleBase" id="RU003923"/>
    </source>
</evidence>
<evidence type="ECO:0000256" key="6">
    <source>
        <dbReference type="ARBA" id="ARBA00022519"/>
    </source>
</evidence>
<keyword evidence="4 14" id="KW-0813">Transport</keyword>
<dbReference type="InterPro" id="IPR018076">
    <property type="entry name" value="T2SS_GspF_dom"/>
</dbReference>
<dbReference type="PRINTS" id="PR00812">
    <property type="entry name" value="BCTERIALGSPF"/>
</dbReference>
<dbReference type="PANTHER" id="PTHR30012:SF0">
    <property type="entry name" value="TYPE II SECRETION SYSTEM PROTEIN F-RELATED"/>
    <property type="match status" value="1"/>
</dbReference>
<feature type="transmembrane region" description="Helical" evidence="16">
    <location>
        <begin position="168"/>
        <end position="191"/>
    </location>
</feature>
<gene>
    <name evidence="19" type="ORF">SAMN04490203_4339</name>
    <name evidence="18" type="ORF">TU78_17670</name>
</gene>
<dbReference type="Proteomes" id="UP000036395">
    <property type="component" value="Unassembled WGS sequence"/>
</dbReference>
<reference evidence="18 20" key="1">
    <citation type="submission" date="2015-02" db="EMBL/GenBank/DDBJ databases">
        <title>Pseudomonas helleri sp. nov. and Pseudomonas weihenstephanensis sp. nov., isolated from raw cows milk.</title>
        <authorList>
            <person name="von Neubeck M."/>
            <person name="Huptas C."/>
            <person name="Wenning M."/>
            <person name="Scherer S."/>
        </authorList>
    </citation>
    <scope>NUCLEOTIDE SEQUENCE [LARGE SCALE GENOMIC DNA]</scope>
    <source>
        <strain evidence="18 20">DSM 21104</strain>
    </source>
</reference>
<proteinExistence type="inferred from homology"/>
<evidence type="ECO:0000256" key="8">
    <source>
        <dbReference type="ARBA" id="ARBA00022723"/>
    </source>
</evidence>
<evidence type="ECO:0000256" key="9">
    <source>
        <dbReference type="ARBA" id="ARBA00022837"/>
    </source>
</evidence>
<dbReference type="GO" id="GO:0015627">
    <property type="term" value="C:type II protein secretion system complex"/>
    <property type="evidence" value="ECO:0007669"/>
    <property type="project" value="InterPro"/>
</dbReference>
<keyword evidence="9" id="KW-0106">Calcium</keyword>
<sequence length="403" mass="43288">MPTFDYQAQDANGRSCRGLQDADSARHARQILRERGLRLTRLGEAGAGRPGGRQVHAGTRLGVTDLALLTRQLSTLIHAGLPLEEALAAVMAQSEKRVVSSLLAAVRSRVIEGHALVTALSAFPRAFPELFRATVAAGERSGHLGHVLEQLADYTEARQASRQKIQLALVYPMILLFASLAIVGFLLGYVVPDVVKIFVNSGQPLPVLTQAMIALSSGLRTYGWLLLVVLLSGTGVARWALRQPRLKVRWHVLLLNAPLVGGVLRAMEAARFASTLSILGKSAVPLVDALEISATVIANRAIRQRMVDVARSVREGGTLARGLERSGDIPPMMLHLIASGERAGELDNMLARAAEQQEKALAARIALVVSLFEPIMLVLMGGVVLLIVMAILLPILSLNQLVS</sequence>
<keyword evidence="12 16" id="KW-0472">Membrane</keyword>
<reference evidence="19 21" key="2">
    <citation type="submission" date="2016-10" db="EMBL/GenBank/DDBJ databases">
        <authorList>
            <person name="Varghese N."/>
            <person name="Submissions S."/>
        </authorList>
    </citation>
    <scope>NUCLEOTIDE SEQUENCE [LARGE SCALE GENOMIC DNA]</scope>
    <source>
        <strain evidence="19 21">BS3652</strain>
    </source>
</reference>
<keyword evidence="5" id="KW-1003">Cell membrane</keyword>
<dbReference type="PANTHER" id="PTHR30012">
    <property type="entry name" value="GENERAL SECRETION PATHWAY PROTEIN"/>
    <property type="match status" value="1"/>
</dbReference>
<keyword evidence="11 16" id="KW-1133">Transmembrane helix</keyword>
<evidence type="ECO:0000256" key="2">
    <source>
        <dbReference type="ARBA" id="ARBA00004429"/>
    </source>
</evidence>
<dbReference type="InterPro" id="IPR001992">
    <property type="entry name" value="T2SS_GspF/T4SS_PilC_CS"/>
</dbReference>
<evidence type="ECO:0000313" key="19">
    <source>
        <dbReference type="EMBL" id="SED63771.1"/>
    </source>
</evidence>
<dbReference type="InterPro" id="IPR003004">
    <property type="entry name" value="GspF/PilC"/>
</dbReference>
<dbReference type="STRING" id="47884.SAMN04490203_4339"/>
<evidence type="ECO:0000256" key="7">
    <source>
        <dbReference type="ARBA" id="ARBA00022692"/>
    </source>
</evidence>
<dbReference type="InterPro" id="IPR011850">
    <property type="entry name" value="T2SS_GspF"/>
</dbReference>
<evidence type="ECO:0000256" key="5">
    <source>
        <dbReference type="ARBA" id="ARBA00022475"/>
    </source>
</evidence>
<dbReference type="PROSITE" id="PS00874">
    <property type="entry name" value="T2SP_F"/>
    <property type="match status" value="1"/>
</dbReference>
<keyword evidence="21" id="KW-1185">Reference proteome</keyword>
<keyword evidence="8" id="KW-0479">Metal-binding</keyword>
<dbReference type="PATRIC" id="fig|47884.3.peg.4022"/>
<evidence type="ECO:0000313" key="18">
    <source>
        <dbReference type="EMBL" id="KMM83613.1"/>
    </source>
</evidence>
<feature type="transmembrane region" description="Helical" evidence="16">
    <location>
        <begin position="222"/>
        <end position="241"/>
    </location>
</feature>
<dbReference type="Pfam" id="PF00482">
    <property type="entry name" value="T2SSF"/>
    <property type="match status" value="2"/>
</dbReference>